<dbReference type="AlphaFoldDB" id="A0A1G7KPI3"/>
<reference evidence="3 4" key="1">
    <citation type="submission" date="2016-10" db="EMBL/GenBank/DDBJ databases">
        <authorList>
            <person name="de Groot N.N."/>
        </authorList>
    </citation>
    <scope>NUCLEOTIDE SEQUENCE [LARGE SCALE GENOMIC DNA]</scope>
    <source>
        <strain evidence="3 4">DSM 28129</strain>
    </source>
</reference>
<evidence type="ECO:0000256" key="1">
    <source>
        <dbReference type="SAM" id="MobiDB-lite"/>
    </source>
</evidence>
<evidence type="ECO:0000256" key="2">
    <source>
        <dbReference type="SAM" id="SignalP"/>
    </source>
</evidence>
<dbReference type="OrthoDB" id="9789133at2"/>
<keyword evidence="2" id="KW-0732">Signal</keyword>
<proteinExistence type="predicted"/>
<name>A0A1G7KPI3_9BACL</name>
<feature type="chain" id="PRO_5011706875" evidence="2">
    <location>
        <begin position="23"/>
        <end position="205"/>
    </location>
</feature>
<organism evidence="3 4">
    <name type="scientific">Fontibacillus panacisegetis</name>
    <dbReference type="NCBI Taxonomy" id="670482"/>
    <lineage>
        <taxon>Bacteria</taxon>
        <taxon>Bacillati</taxon>
        <taxon>Bacillota</taxon>
        <taxon>Bacilli</taxon>
        <taxon>Bacillales</taxon>
        <taxon>Paenibacillaceae</taxon>
        <taxon>Fontibacillus</taxon>
    </lineage>
</organism>
<accession>A0A1G7KPI3</accession>
<dbReference type="STRING" id="670482.SAMN04488542_11025"/>
<dbReference type="RefSeq" id="WP_091229332.1">
    <property type="nucleotide sequence ID" value="NZ_FNBG01000010.1"/>
</dbReference>
<dbReference type="Proteomes" id="UP000198972">
    <property type="component" value="Unassembled WGS sequence"/>
</dbReference>
<feature type="region of interest" description="Disordered" evidence="1">
    <location>
        <begin position="27"/>
        <end position="59"/>
    </location>
</feature>
<feature type="compositionally biased region" description="Low complexity" evidence="1">
    <location>
        <begin position="35"/>
        <end position="56"/>
    </location>
</feature>
<dbReference type="EMBL" id="FNBG01000010">
    <property type="protein sequence ID" value="SDF39132.1"/>
    <property type="molecule type" value="Genomic_DNA"/>
</dbReference>
<evidence type="ECO:0000313" key="3">
    <source>
        <dbReference type="EMBL" id="SDF39132.1"/>
    </source>
</evidence>
<feature type="signal peptide" evidence="2">
    <location>
        <begin position="1"/>
        <end position="22"/>
    </location>
</feature>
<keyword evidence="4" id="KW-1185">Reference proteome</keyword>
<dbReference type="PROSITE" id="PS51257">
    <property type="entry name" value="PROKAR_LIPOPROTEIN"/>
    <property type="match status" value="1"/>
</dbReference>
<gene>
    <name evidence="3" type="ORF">SAMN04488542_11025</name>
</gene>
<evidence type="ECO:0000313" key="4">
    <source>
        <dbReference type="Proteomes" id="UP000198972"/>
    </source>
</evidence>
<sequence length="205" mass="22262">MKRNSLLIKICLLIVFASSLQACSQGNNETQYKPSGNGTESNTSTSKATSSAATNESKTKKAEFKWDTDTLNNTSGKTLIKCITTPMPKRNHMSFAIVSSKGTVIIAEPNKLNYTNGVFRADVITSSFINHDHTDSSFIRVNSQARVSVQKAESFTAKDVKVTGVAASQSTAPIDPVSPTEVFEGHFLFSSGKARYQEKPAKMQL</sequence>
<protein>
    <submittedName>
        <fullName evidence="3">Beta-lactamase superfamily domain-containing protein</fullName>
    </submittedName>
</protein>